<organism evidence="3 4">
    <name type="scientific">Sphaerisporangium rubeum</name>
    <dbReference type="NCBI Taxonomy" id="321317"/>
    <lineage>
        <taxon>Bacteria</taxon>
        <taxon>Bacillati</taxon>
        <taxon>Actinomycetota</taxon>
        <taxon>Actinomycetes</taxon>
        <taxon>Streptosporangiales</taxon>
        <taxon>Streptosporangiaceae</taxon>
        <taxon>Sphaerisporangium</taxon>
    </lineage>
</organism>
<dbReference type="InterPro" id="IPR011746">
    <property type="entry name" value="Trp_synth-assoc_CHP"/>
</dbReference>
<feature type="transmembrane region" description="Helical" evidence="2">
    <location>
        <begin position="84"/>
        <end position="102"/>
    </location>
</feature>
<keyword evidence="4" id="KW-1185">Reference proteome</keyword>
<reference evidence="3 4" key="1">
    <citation type="submission" date="2020-08" db="EMBL/GenBank/DDBJ databases">
        <title>Sequencing the genomes of 1000 actinobacteria strains.</title>
        <authorList>
            <person name="Klenk H.-P."/>
        </authorList>
    </citation>
    <scope>NUCLEOTIDE SEQUENCE [LARGE SCALE GENOMIC DNA]</scope>
    <source>
        <strain evidence="3 4">DSM 44936</strain>
    </source>
</reference>
<comment type="caution">
    <text evidence="3">The sequence shown here is derived from an EMBL/GenBank/DDBJ whole genome shotgun (WGS) entry which is preliminary data.</text>
</comment>
<keyword evidence="2" id="KW-0812">Transmembrane</keyword>
<proteinExistence type="predicted"/>
<dbReference type="NCBIfam" id="TIGR02234">
    <property type="entry name" value="trp_oprn_chp"/>
    <property type="match status" value="1"/>
</dbReference>
<accession>A0A7X0II76</accession>
<dbReference type="AlphaFoldDB" id="A0A7X0II76"/>
<keyword evidence="2" id="KW-1133">Transmembrane helix</keyword>
<dbReference type="InterPro" id="IPR019051">
    <property type="entry name" value="Trp_biosyn_TM_oprn/chp"/>
</dbReference>
<feature type="compositionally biased region" description="Basic and acidic residues" evidence="1">
    <location>
        <begin position="207"/>
        <end position="216"/>
    </location>
</feature>
<feature type="transmembrane region" description="Helical" evidence="2">
    <location>
        <begin position="57"/>
        <end position="77"/>
    </location>
</feature>
<dbReference type="Pfam" id="PF09534">
    <property type="entry name" value="Trp_oprn_chp"/>
    <property type="match status" value="1"/>
</dbReference>
<protein>
    <submittedName>
        <fullName evidence="3">Putative membrane protein (TIGR02234 family)</fullName>
    </submittedName>
</protein>
<evidence type="ECO:0000313" key="4">
    <source>
        <dbReference type="Proteomes" id="UP000555564"/>
    </source>
</evidence>
<dbReference type="EMBL" id="JACHIU010000001">
    <property type="protein sequence ID" value="MBB6474478.1"/>
    <property type="molecule type" value="Genomic_DNA"/>
</dbReference>
<evidence type="ECO:0000256" key="2">
    <source>
        <dbReference type="SAM" id="Phobius"/>
    </source>
</evidence>
<dbReference type="RefSeq" id="WP_184983016.1">
    <property type="nucleotide sequence ID" value="NZ_BAAALO010000086.1"/>
</dbReference>
<feature type="region of interest" description="Disordered" evidence="1">
    <location>
        <begin position="161"/>
        <end position="216"/>
    </location>
</feature>
<feature type="compositionally biased region" description="Basic and acidic residues" evidence="1">
    <location>
        <begin position="183"/>
        <end position="200"/>
    </location>
</feature>
<feature type="compositionally biased region" description="Polar residues" evidence="1">
    <location>
        <begin position="170"/>
        <end position="182"/>
    </location>
</feature>
<sequence length="216" mass="21667">MTGDPPVARRALAVFVPAGAAGAAAALIAGGRTWATVQFHGAPAVRAAPVEVTGNDLVPALGPLALAAFAAVVAVLATRGVWRAIVGVVIALCGAAVAVTALRGVSTGQVVAVARERVTLAAGDQAAVTATWSWPALAALGGAVLAAAGLTAVLRGRHWPGMSTRYDRPTGTTPSTEASRSATPRDADRGMWEALDRGEDPTAESEAADRKPHGKS</sequence>
<keyword evidence="2" id="KW-0472">Membrane</keyword>
<name>A0A7X0II76_9ACTN</name>
<gene>
    <name evidence="3" type="ORF">BJ992_003909</name>
</gene>
<feature type="transmembrane region" description="Helical" evidence="2">
    <location>
        <begin position="132"/>
        <end position="154"/>
    </location>
</feature>
<evidence type="ECO:0000256" key="1">
    <source>
        <dbReference type="SAM" id="MobiDB-lite"/>
    </source>
</evidence>
<evidence type="ECO:0000313" key="3">
    <source>
        <dbReference type="EMBL" id="MBB6474478.1"/>
    </source>
</evidence>
<dbReference type="Proteomes" id="UP000555564">
    <property type="component" value="Unassembled WGS sequence"/>
</dbReference>